<dbReference type="Proteomes" id="UP000254088">
    <property type="component" value="Unassembled WGS sequence"/>
</dbReference>
<dbReference type="AlphaFoldDB" id="A0A377E2M3"/>
<organism evidence="2 3">
    <name type="scientific">Escherichia coli</name>
    <dbReference type="NCBI Taxonomy" id="562"/>
    <lineage>
        <taxon>Bacteria</taxon>
        <taxon>Pseudomonadati</taxon>
        <taxon>Pseudomonadota</taxon>
        <taxon>Gammaproteobacteria</taxon>
        <taxon>Enterobacterales</taxon>
        <taxon>Enterobacteriaceae</taxon>
        <taxon>Escherichia</taxon>
    </lineage>
</organism>
<accession>A0A377E2M3</accession>
<evidence type="ECO:0000313" key="2">
    <source>
        <dbReference type="EMBL" id="STM57797.1"/>
    </source>
</evidence>
<dbReference type="PANTHER" id="PTHR43802:SF1">
    <property type="entry name" value="IP11341P-RELATED"/>
    <property type="match status" value="1"/>
</dbReference>
<dbReference type="PANTHER" id="PTHR43802">
    <property type="entry name" value="ENOYL-COA HYDRATASE"/>
    <property type="match status" value="1"/>
</dbReference>
<evidence type="ECO:0000256" key="1">
    <source>
        <dbReference type="ARBA" id="ARBA00005254"/>
    </source>
</evidence>
<proteinExistence type="inferred from homology"/>
<keyword evidence="2" id="KW-0456">Lyase</keyword>
<dbReference type="InterPro" id="IPR001753">
    <property type="entry name" value="Enoyl-CoA_hydra/iso"/>
</dbReference>
<dbReference type="Gene3D" id="3.90.226.10">
    <property type="entry name" value="2-enoyl-CoA Hydratase, Chain A, domain 1"/>
    <property type="match status" value="1"/>
</dbReference>
<gene>
    <name evidence="2" type="primary">caiD_1</name>
    <name evidence="2" type="ORF">NCTC10429_04387</name>
</gene>
<reference evidence="2 3" key="1">
    <citation type="submission" date="2018-06" db="EMBL/GenBank/DDBJ databases">
        <authorList>
            <consortium name="Pathogen Informatics"/>
            <person name="Doyle S."/>
        </authorList>
    </citation>
    <scope>NUCLEOTIDE SEQUENCE [LARGE SCALE GENOMIC DNA]</scope>
    <source>
        <strain evidence="2 3">NCTC10429</strain>
    </source>
</reference>
<dbReference type="Pfam" id="PF00378">
    <property type="entry name" value="ECH_1"/>
    <property type="match status" value="1"/>
</dbReference>
<name>A0A377E2M3_ECOLX</name>
<sequence length="86" mass="9687">MSESLHLTRNGSILEITLDRPKANAIDAKTSFEMGEVFLNFRDDPQLRVAIITGAGEKFFSAGWDLKAQQKAKHRMLTLARVVLRD</sequence>
<protein>
    <submittedName>
        <fullName evidence="2">Carnitinyl-CoA dehydratase</fullName>
        <ecNumber evidence="2">4.2.1.-</ecNumber>
    </submittedName>
</protein>
<dbReference type="GO" id="GO:0016829">
    <property type="term" value="F:lyase activity"/>
    <property type="evidence" value="ECO:0007669"/>
    <property type="project" value="UniProtKB-KW"/>
</dbReference>
<dbReference type="SUPFAM" id="SSF52096">
    <property type="entry name" value="ClpP/crotonase"/>
    <property type="match status" value="1"/>
</dbReference>
<dbReference type="EC" id="4.2.1.-" evidence="2"/>
<dbReference type="InterPro" id="IPR029045">
    <property type="entry name" value="ClpP/crotonase-like_dom_sf"/>
</dbReference>
<comment type="similarity">
    <text evidence="1">Belongs to the enoyl-CoA hydratase/isomerase family.</text>
</comment>
<dbReference type="EMBL" id="UGEX01000002">
    <property type="protein sequence ID" value="STM57797.1"/>
    <property type="molecule type" value="Genomic_DNA"/>
</dbReference>
<evidence type="ECO:0000313" key="3">
    <source>
        <dbReference type="Proteomes" id="UP000254088"/>
    </source>
</evidence>